<evidence type="ECO:0000256" key="1">
    <source>
        <dbReference type="ARBA" id="ARBA00022527"/>
    </source>
</evidence>
<dbReference type="Gene3D" id="3.30.565.10">
    <property type="entry name" value="Histidine kinase-like ATPase, C-terminal domain"/>
    <property type="match status" value="1"/>
</dbReference>
<keyword evidence="1" id="KW-0418">Kinase</keyword>
<dbReference type="PANTHER" id="PTHR35526:SF3">
    <property type="entry name" value="ANTI-SIGMA-F FACTOR RSBW"/>
    <property type="match status" value="1"/>
</dbReference>
<evidence type="ECO:0000259" key="2">
    <source>
        <dbReference type="Pfam" id="PF13581"/>
    </source>
</evidence>
<dbReference type="CDD" id="cd16936">
    <property type="entry name" value="HATPase_RsbW-like"/>
    <property type="match status" value="1"/>
</dbReference>
<comment type="caution">
    <text evidence="3">The sequence shown here is derived from an EMBL/GenBank/DDBJ whole genome shotgun (WGS) entry which is preliminary data.</text>
</comment>
<dbReference type="Pfam" id="PF13581">
    <property type="entry name" value="HATPase_c_2"/>
    <property type="match status" value="1"/>
</dbReference>
<dbReference type="SUPFAM" id="SSF55874">
    <property type="entry name" value="ATPase domain of HSP90 chaperone/DNA topoisomerase II/histidine kinase"/>
    <property type="match status" value="1"/>
</dbReference>
<protein>
    <submittedName>
        <fullName evidence="3">Anti-sigma regulatory factor (Ser/Thr protein kinase)</fullName>
    </submittedName>
</protein>
<keyword evidence="4" id="KW-1185">Reference proteome</keyword>
<dbReference type="InterPro" id="IPR050267">
    <property type="entry name" value="Anti-sigma-factor_SerPK"/>
</dbReference>
<proteinExistence type="predicted"/>
<reference evidence="3 4" key="1">
    <citation type="submission" date="2020-08" db="EMBL/GenBank/DDBJ databases">
        <title>Genome sequencing of Purple Non-Sulfur Bacteria from various extreme environments.</title>
        <authorList>
            <person name="Mayer M."/>
        </authorList>
    </citation>
    <scope>NUCLEOTIDE SEQUENCE [LARGE SCALE GENOMIC DNA]</scope>
    <source>
        <strain evidence="3 4">JA135</strain>
    </source>
</reference>
<dbReference type="InterPro" id="IPR003594">
    <property type="entry name" value="HATPase_dom"/>
</dbReference>
<evidence type="ECO:0000313" key="3">
    <source>
        <dbReference type="EMBL" id="MBB4287320.1"/>
    </source>
</evidence>
<accession>A0A7W6S2Q5</accession>
<gene>
    <name evidence="3" type="ORF">GGD88_003067</name>
</gene>
<dbReference type="InterPro" id="IPR036890">
    <property type="entry name" value="HATPase_C_sf"/>
</dbReference>
<dbReference type="EMBL" id="JACIGI010000033">
    <property type="protein sequence ID" value="MBB4287320.1"/>
    <property type="molecule type" value="Genomic_DNA"/>
</dbReference>
<keyword evidence="1" id="KW-0808">Transferase</keyword>
<keyword evidence="1" id="KW-0723">Serine/threonine-protein kinase</keyword>
<evidence type="ECO:0000313" key="4">
    <source>
        <dbReference type="Proteomes" id="UP000555728"/>
    </source>
</evidence>
<dbReference type="AlphaFoldDB" id="A0A7W6S2Q5"/>
<feature type="domain" description="Histidine kinase/HSP90-like ATPase" evidence="2">
    <location>
        <begin position="79"/>
        <end position="224"/>
    </location>
</feature>
<dbReference type="GO" id="GO:0004674">
    <property type="term" value="F:protein serine/threonine kinase activity"/>
    <property type="evidence" value="ECO:0007669"/>
    <property type="project" value="UniProtKB-KW"/>
</dbReference>
<name>A0A7W6S2Q5_9PROT</name>
<dbReference type="PANTHER" id="PTHR35526">
    <property type="entry name" value="ANTI-SIGMA-F FACTOR RSBW-RELATED"/>
    <property type="match status" value="1"/>
</dbReference>
<sequence length="233" mass="24338">MTETETDRVVPDAASLACMDEATIDTTGDGLLLRALLPPRHGLVAAEAAAAAPDLAVRAEAAVAAGGLALLLSAASAWRLDVAQAVVTAALRHWPGLETRRDGLRLAVHEAVVNAMLHGCLRVPPHLRSDAAGWLAHSAAVDAALADPERGDRPVLVTVTPEPDGWTACVVDRGPGFIPPCPDNADPAPADPPATRPRGRGIALMRAMCETVRWEEGGRSVHLTIAQRPSRDA</sequence>
<dbReference type="Proteomes" id="UP000555728">
    <property type="component" value="Unassembled WGS sequence"/>
</dbReference>
<organism evidence="3 4">
    <name type="scientific">Roseospira goensis</name>
    <dbReference type="NCBI Taxonomy" id="391922"/>
    <lineage>
        <taxon>Bacteria</taxon>
        <taxon>Pseudomonadati</taxon>
        <taxon>Pseudomonadota</taxon>
        <taxon>Alphaproteobacteria</taxon>
        <taxon>Rhodospirillales</taxon>
        <taxon>Rhodospirillaceae</taxon>
        <taxon>Roseospira</taxon>
    </lineage>
</organism>
<dbReference type="RefSeq" id="WP_184436937.1">
    <property type="nucleotide sequence ID" value="NZ_JACIGI010000033.1"/>
</dbReference>